<evidence type="ECO:0000313" key="3">
    <source>
        <dbReference type="Proteomes" id="UP000319313"/>
    </source>
</evidence>
<reference evidence="2 3" key="1">
    <citation type="submission" date="2019-01" db="EMBL/GenBank/DDBJ databases">
        <title>Coherence of Microcystis species and biogeography revealed through population genomics.</title>
        <authorList>
            <person name="Perez-Carrascal O.M."/>
            <person name="Terrat Y."/>
            <person name="Giani A."/>
            <person name="Fortin N."/>
            <person name="Tromas N."/>
            <person name="Shapiro B.J."/>
        </authorList>
    </citation>
    <scope>NUCLEOTIDE SEQUENCE [LARGE SCALE GENOMIC DNA]</scope>
    <source>
        <strain evidence="2">Ma_SC_T_19800800_S464</strain>
    </source>
</reference>
<protein>
    <submittedName>
        <fullName evidence="2">Uncharacterized protein</fullName>
    </submittedName>
</protein>
<feature type="region of interest" description="Disordered" evidence="1">
    <location>
        <begin position="231"/>
        <end position="252"/>
    </location>
</feature>
<organism evidence="2 3">
    <name type="scientific">Microcystis aeruginosa Ma_SC_T_19800800_S464</name>
    <dbReference type="NCBI Taxonomy" id="2486257"/>
    <lineage>
        <taxon>Bacteria</taxon>
        <taxon>Bacillati</taxon>
        <taxon>Cyanobacteriota</taxon>
        <taxon>Cyanophyceae</taxon>
        <taxon>Oscillatoriophycideae</taxon>
        <taxon>Chroococcales</taxon>
        <taxon>Microcystaceae</taxon>
        <taxon>Microcystis</taxon>
    </lineage>
</organism>
<dbReference type="AlphaFoldDB" id="A0A552E4Z5"/>
<evidence type="ECO:0000256" key="1">
    <source>
        <dbReference type="SAM" id="MobiDB-lite"/>
    </source>
</evidence>
<sequence>MTSGNIVVIGPTAAGKTTYLAALSYFKEHKQGKKLFTVNPQNPATRILAEKAENILKQAADLDRTVIGQEIESVDDLPFYSFGITAKPYWYSSTETFQLTARDYPGEVFEAIASPSARKPIHEDFINECFTDVIGCLIMLTGWEPGTDNFYNRIMKQFLKLMDERGRSQNLKLAIVMSKCERGEIWPGRLDPEIDLFAVHLRETTKTLRAKVIPQNLRFFALSTFGVLGRDNPRPNREDRMKGEEPASVIRQPNSWQPYNLIEPLYWLSKKPNQRAKNESV</sequence>
<feature type="compositionally biased region" description="Basic and acidic residues" evidence="1">
    <location>
        <begin position="231"/>
        <end position="245"/>
    </location>
</feature>
<dbReference type="Proteomes" id="UP000319313">
    <property type="component" value="Unassembled WGS sequence"/>
</dbReference>
<dbReference type="InterPro" id="IPR027417">
    <property type="entry name" value="P-loop_NTPase"/>
</dbReference>
<accession>A0A552E4Z5</accession>
<dbReference type="Gene3D" id="3.40.50.300">
    <property type="entry name" value="P-loop containing nucleotide triphosphate hydrolases"/>
    <property type="match status" value="1"/>
</dbReference>
<evidence type="ECO:0000313" key="2">
    <source>
        <dbReference type="EMBL" id="TRU29579.1"/>
    </source>
</evidence>
<comment type="caution">
    <text evidence="2">The sequence shown here is derived from an EMBL/GenBank/DDBJ whole genome shotgun (WGS) entry which is preliminary data.</text>
</comment>
<proteinExistence type="predicted"/>
<dbReference type="EMBL" id="SFBL01000018">
    <property type="protein sequence ID" value="TRU29579.1"/>
    <property type="molecule type" value="Genomic_DNA"/>
</dbReference>
<name>A0A552E4Z5_MICAE</name>
<gene>
    <name evidence="2" type="ORF">EWV81_02110</name>
</gene>
<dbReference type="SUPFAM" id="SSF52540">
    <property type="entry name" value="P-loop containing nucleoside triphosphate hydrolases"/>
    <property type="match status" value="1"/>
</dbReference>